<gene>
    <name evidence="4" type="ORF">TsocGM_12885</name>
</gene>
<keyword evidence="1" id="KW-0442">Lipid degradation</keyword>
<protein>
    <submittedName>
        <fullName evidence="4">Alpha/beta fold hydrolase</fullName>
    </submittedName>
</protein>
<dbReference type="SUPFAM" id="SSF53474">
    <property type="entry name" value="alpha/beta-Hydrolases"/>
    <property type="match status" value="1"/>
</dbReference>
<proteinExistence type="predicted"/>
<evidence type="ECO:0000313" key="5">
    <source>
        <dbReference type="Proteomes" id="UP000280296"/>
    </source>
</evidence>
<dbReference type="EMBL" id="RYZH01000023">
    <property type="protein sequence ID" value="RUL87272.1"/>
    <property type="molecule type" value="Genomic_DNA"/>
</dbReference>
<dbReference type="OrthoDB" id="282214at2"/>
<organism evidence="4 5">
    <name type="scientific">Tautonia sociabilis</name>
    <dbReference type="NCBI Taxonomy" id="2080755"/>
    <lineage>
        <taxon>Bacteria</taxon>
        <taxon>Pseudomonadati</taxon>
        <taxon>Planctomycetota</taxon>
        <taxon>Planctomycetia</taxon>
        <taxon>Isosphaerales</taxon>
        <taxon>Isosphaeraceae</taxon>
        <taxon>Tautonia</taxon>
    </lineage>
</organism>
<dbReference type="PROSITE" id="PS51257">
    <property type="entry name" value="PROKAR_LIPOPROTEIN"/>
    <property type="match status" value="1"/>
</dbReference>
<dbReference type="Pfam" id="PF00561">
    <property type="entry name" value="Abhydrolase_1"/>
    <property type="match status" value="1"/>
</dbReference>
<evidence type="ECO:0000313" key="4">
    <source>
        <dbReference type="EMBL" id="RUL87272.1"/>
    </source>
</evidence>
<feature type="domain" description="AB hydrolase-1" evidence="3">
    <location>
        <begin position="79"/>
        <end position="364"/>
    </location>
</feature>
<reference evidence="4 5" key="1">
    <citation type="submission" date="2018-12" db="EMBL/GenBank/DDBJ databases">
        <authorList>
            <person name="Toschakov S.V."/>
        </authorList>
    </citation>
    <scope>NUCLEOTIDE SEQUENCE [LARGE SCALE GENOMIC DNA]</scope>
    <source>
        <strain evidence="4 5">GM2012</strain>
    </source>
</reference>
<dbReference type="Proteomes" id="UP000280296">
    <property type="component" value="Unassembled WGS sequence"/>
</dbReference>
<dbReference type="InterPro" id="IPR029058">
    <property type="entry name" value="AB_hydrolase_fold"/>
</dbReference>
<dbReference type="Gene3D" id="3.40.50.1820">
    <property type="entry name" value="alpha/beta hydrolase"/>
    <property type="match status" value="1"/>
</dbReference>
<comment type="caution">
    <text evidence="4">The sequence shown here is derived from an EMBL/GenBank/DDBJ whole genome shotgun (WGS) entry which is preliminary data.</text>
</comment>
<sequence>MRKIDEGRSPRRGWRGCVVVALVAACALTLGISGCASLRRMNINRDLRPCDDGFARTADGWWLGIRHYRPVEPDPDKLPVVLCHGLGLNGTFWTITHDHLPSQLVAQGYEVFVVDLRGSGASYRDGGIGWVNAALRQTVIPEIGNDEWTMDDQALYDVPAILEYVREQTGEERVNWIGHSLGGMLMFAFLERSDQAHRIANFVAMGSPACIADSPEAEKMLRANRGLRMLMKAISTGRIARPMAIVRPPGLEKIDRFYYSADNVDPETVARFYGSTLEDPGPGALRQMDRYLESGRLVSEDGSIDYYEGLSEIHTPTLFVAGDGDILADLHSKWKTYQALGSADKTFLRFGRSQGHVADYGHCDLVWSRHAPKEIFPEVIDWLDRRQKAPLPSPQR</sequence>
<dbReference type="GO" id="GO:0016787">
    <property type="term" value="F:hydrolase activity"/>
    <property type="evidence" value="ECO:0007669"/>
    <property type="project" value="UniProtKB-KW"/>
</dbReference>
<evidence type="ECO:0000256" key="1">
    <source>
        <dbReference type="ARBA" id="ARBA00022963"/>
    </source>
</evidence>
<keyword evidence="4" id="KW-0378">Hydrolase</keyword>
<keyword evidence="2" id="KW-0443">Lipid metabolism</keyword>
<dbReference type="AlphaFoldDB" id="A0A432MIT1"/>
<dbReference type="InterPro" id="IPR000073">
    <property type="entry name" value="AB_hydrolase_1"/>
</dbReference>
<keyword evidence="5" id="KW-1185">Reference proteome</keyword>
<evidence type="ECO:0000259" key="3">
    <source>
        <dbReference type="Pfam" id="PF00561"/>
    </source>
</evidence>
<reference evidence="4 5" key="2">
    <citation type="submission" date="2019-01" db="EMBL/GenBank/DDBJ databases">
        <title>Tautonia sociabilis, a novel thermotolerant planctomycete of Isosphaeraceae family, isolated from a 4000 m deep subterranean habitat.</title>
        <authorList>
            <person name="Kovaleva O.L."/>
            <person name="Elcheninov A.G."/>
            <person name="Van Heerden E."/>
            <person name="Toshchakov S.V."/>
            <person name="Novikov A."/>
            <person name="Bonch-Osmolovskaya E.A."/>
            <person name="Kublanov I.V."/>
        </authorList>
    </citation>
    <scope>NUCLEOTIDE SEQUENCE [LARGE SCALE GENOMIC DNA]</scope>
    <source>
        <strain evidence="4 5">GM2012</strain>
    </source>
</reference>
<evidence type="ECO:0000256" key="2">
    <source>
        <dbReference type="ARBA" id="ARBA00023098"/>
    </source>
</evidence>
<name>A0A432MIT1_9BACT</name>
<accession>A0A432MIT1</accession>
<dbReference type="PANTHER" id="PTHR11005">
    <property type="entry name" value="LYSOSOMAL ACID LIPASE-RELATED"/>
    <property type="match status" value="1"/>
</dbReference>
<dbReference type="GO" id="GO:0016042">
    <property type="term" value="P:lipid catabolic process"/>
    <property type="evidence" value="ECO:0007669"/>
    <property type="project" value="UniProtKB-KW"/>
</dbReference>